<dbReference type="KEGG" id="srub:C2R22_10290"/>
<evidence type="ECO:0000256" key="2">
    <source>
        <dbReference type="ARBA" id="ARBA00022692"/>
    </source>
</evidence>
<dbReference type="Gene3D" id="2.30.30.60">
    <property type="match status" value="1"/>
</dbReference>
<evidence type="ECO:0000256" key="3">
    <source>
        <dbReference type="ARBA" id="ARBA00022989"/>
    </source>
</evidence>
<gene>
    <name evidence="7" type="ORF">C2R22_10290</name>
</gene>
<dbReference type="Gene3D" id="1.10.287.1260">
    <property type="match status" value="1"/>
</dbReference>
<dbReference type="SUPFAM" id="SSF50182">
    <property type="entry name" value="Sm-like ribonucleoproteins"/>
    <property type="match status" value="1"/>
</dbReference>
<dbReference type="Pfam" id="PF00924">
    <property type="entry name" value="MS_channel_2nd"/>
    <property type="match status" value="1"/>
</dbReference>
<sequence>MQTAVELLDTVPTRVWLALGVVVLGVVLGYLTSLLLVRLLQRLGVPDAIEGTSFERTARDFGTSTVVIVSRLARYFVIVLGVLVALSLVGLNYVDQFGSAVAAFFPQLFAAVLILIVGLVVADKVELFVAELLRGVKLERVDVVPLGAKYSVLFLAALIALSQVGVATGALIVLLAAYFFALIVLTVVAFKQMLASGAAGIYLLLNQPYGIGDEVRVGETQGIVSEMDLFVTHIESDEEELILPNDKVFERGIARIR</sequence>
<dbReference type="GO" id="GO:0016020">
    <property type="term" value="C:membrane"/>
    <property type="evidence" value="ECO:0007669"/>
    <property type="project" value="UniProtKB-SubCell"/>
</dbReference>
<dbReference type="PANTHER" id="PTHR30221:SF20">
    <property type="entry name" value="SMALL-CONDUCTANCE MECHANOSENSITIVE CHANNEL"/>
    <property type="match status" value="1"/>
</dbReference>
<dbReference type="GO" id="GO:0008381">
    <property type="term" value="F:mechanosensitive monoatomic ion channel activity"/>
    <property type="evidence" value="ECO:0007669"/>
    <property type="project" value="InterPro"/>
</dbReference>
<dbReference type="InterPro" id="IPR010920">
    <property type="entry name" value="LSM_dom_sf"/>
</dbReference>
<keyword evidence="4 5" id="KW-0472">Membrane</keyword>
<comment type="subcellular location">
    <subcellularLocation>
        <location evidence="1">Membrane</location>
    </subcellularLocation>
</comment>
<accession>A0A2I8VLM8</accession>
<reference evidence="7 8" key="1">
    <citation type="submission" date="2018-01" db="EMBL/GenBank/DDBJ databases">
        <title>Complete genome sequence of Salinigranum rubrum GX10T, an extremely halophilic archaeon isolated from a marine solar saltern.</title>
        <authorList>
            <person name="Han S."/>
        </authorList>
    </citation>
    <scope>NUCLEOTIDE SEQUENCE [LARGE SCALE GENOMIC DNA]</scope>
    <source>
        <strain evidence="7 8">GX10</strain>
    </source>
</reference>
<dbReference type="InterPro" id="IPR023408">
    <property type="entry name" value="MscS_beta-dom_sf"/>
</dbReference>
<evidence type="ECO:0000313" key="7">
    <source>
        <dbReference type="EMBL" id="AUV81989.1"/>
    </source>
</evidence>
<dbReference type="EMBL" id="CP026309">
    <property type="protein sequence ID" value="AUV81989.1"/>
    <property type="molecule type" value="Genomic_DNA"/>
</dbReference>
<evidence type="ECO:0000256" key="5">
    <source>
        <dbReference type="SAM" id="Phobius"/>
    </source>
</evidence>
<evidence type="ECO:0000256" key="4">
    <source>
        <dbReference type="ARBA" id="ARBA00023136"/>
    </source>
</evidence>
<organism evidence="7 8">
    <name type="scientific">Salinigranum rubrum</name>
    <dbReference type="NCBI Taxonomy" id="755307"/>
    <lineage>
        <taxon>Archaea</taxon>
        <taxon>Methanobacteriati</taxon>
        <taxon>Methanobacteriota</taxon>
        <taxon>Stenosarchaea group</taxon>
        <taxon>Halobacteria</taxon>
        <taxon>Halobacteriales</taxon>
        <taxon>Haloferacaceae</taxon>
        <taxon>Salinigranum</taxon>
    </lineage>
</organism>
<dbReference type="InterPro" id="IPR045275">
    <property type="entry name" value="MscS_archaea/bacteria_type"/>
</dbReference>
<dbReference type="RefSeq" id="WP_103425678.1">
    <property type="nucleotide sequence ID" value="NZ_CP026309.1"/>
</dbReference>
<evidence type="ECO:0000259" key="6">
    <source>
        <dbReference type="Pfam" id="PF00924"/>
    </source>
</evidence>
<proteinExistence type="predicted"/>
<keyword evidence="8" id="KW-1185">Reference proteome</keyword>
<feature type="transmembrane region" description="Helical" evidence="5">
    <location>
        <begin position="100"/>
        <end position="122"/>
    </location>
</feature>
<feature type="transmembrane region" description="Helical" evidence="5">
    <location>
        <begin position="75"/>
        <end position="94"/>
    </location>
</feature>
<dbReference type="Pfam" id="PF05552">
    <property type="entry name" value="MS_channel_1st_1"/>
    <property type="match status" value="1"/>
</dbReference>
<dbReference type="InterPro" id="IPR008910">
    <property type="entry name" value="MSC_TM_helix"/>
</dbReference>
<dbReference type="AlphaFoldDB" id="A0A2I8VLM8"/>
<feature type="transmembrane region" description="Helical" evidence="5">
    <location>
        <begin position="143"/>
        <end position="161"/>
    </location>
</feature>
<evidence type="ECO:0000256" key="1">
    <source>
        <dbReference type="ARBA" id="ARBA00004370"/>
    </source>
</evidence>
<feature type="transmembrane region" description="Helical" evidence="5">
    <location>
        <begin position="15"/>
        <end position="37"/>
    </location>
</feature>
<dbReference type="InterPro" id="IPR006685">
    <property type="entry name" value="MscS_channel_2nd"/>
</dbReference>
<feature type="domain" description="Mechanosensitive ion channel MscS" evidence="6">
    <location>
        <begin position="198"/>
        <end position="250"/>
    </location>
</feature>
<evidence type="ECO:0000313" key="8">
    <source>
        <dbReference type="Proteomes" id="UP000236584"/>
    </source>
</evidence>
<keyword evidence="2 5" id="KW-0812">Transmembrane</keyword>
<feature type="transmembrane region" description="Helical" evidence="5">
    <location>
        <begin position="167"/>
        <end position="190"/>
    </location>
</feature>
<dbReference type="GeneID" id="35592483"/>
<protein>
    <submittedName>
        <fullName evidence="7">Mechanosensitive ion channel protein MscS</fullName>
    </submittedName>
</protein>
<keyword evidence="3 5" id="KW-1133">Transmembrane helix</keyword>
<dbReference type="OrthoDB" id="313107at2157"/>
<name>A0A2I8VLM8_9EURY</name>
<dbReference type="Proteomes" id="UP000236584">
    <property type="component" value="Chromosome"/>
</dbReference>
<dbReference type="PANTHER" id="PTHR30221">
    <property type="entry name" value="SMALL-CONDUCTANCE MECHANOSENSITIVE CHANNEL"/>
    <property type="match status" value="1"/>
</dbReference>